<comment type="similarity">
    <text evidence="3">Belongs to the Nudix hydrolase family. DCP2 subfamily.</text>
</comment>
<dbReference type="GO" id="GO:0005737">
    <property type="term" value="C:cytoplasm"/>
    <property type="evidence" value="ECO:0007669"/>
    <property type="project" value="UniProtKB-SubCell"/>
</dbReference>
<feature type="compositionally biased region" description="Low complexity" evidence="9">
    <location>
        <begin position="458"/>
        <end position="486"/>
    </location>
</feature>
<dbReference type="PROSITE" id="PS00893">
    <property type="entry name" value="NUDIX_BOX"/>
    <property type="match status" value="1"/>
</dbReference>
<name>A0A7S3M5A3_9STRA</name>
<dbReference type="InterPro" id="IPR036189">
    <property type="entry name" value="DCP2_BoxA_sf"/>
</dbReference>
<evidence type="ECO:0000256" key="5">
    <source>
        <dbReference type="ARBA" id="ARBA00022723"/>
    </source>
</evidence>
<feature type="region of interest" description="Disordered" evidence="9">
    <location>
        <begin position="227"/>
        <end position="303"/>
    </location>
</feature>
<evidence type="ECO:0000259" key="10">
    <source>
        <dbReference type="PROSITE" id="PS51462"/>
    </source>
</evidence>
<gene>
    <name evidence="11" type="ORF">SELO1098_LOCUS12972</name>
</gene>
<dbReference type="Pfam" id="PF00293">
    <property type="entry name" value="NUDIX"/>
    <property type="match status" value="1"/>
</dbReference>
<dbReference type="GO" id="GO:0000290">
    <property type="term" value="P:deadenylation-dependent decapping of nuclear-transcribed mRNA"/>
    <property type="evidence" value="ECO:0007669"/>
    <property type="project" value="InterPro"/>
</dbReference>
<evidence type="ECO:0000256" key="3">
    <source>
        <dbReference type="ARBA" id="ARBA00005279"/>
    </source>
</evidence>
<comment type="cofactor">
    <cofactor evidence="1">
        <name>Mn(2+)</name>
        <dbReference type="ChEBI" id="CHEBI:29035"/>
    </cofactor>
</comment>
<keyword evidence="5" id="KW-0479">Metal-binding</keyword>
<dbReference type="AlphaFoldDB" id="A0A7S3M5A3"/>
<evidence type="ECO:0000256" key="1">
    <source>
        <dbReference type="ARBA" id="ARBA00001936"/>
    </source>
</evidence>
<evidence type="ECO:0000256" key="4">
    <source>
        <dbReference type="ARBA" id="ARBA00022490"/>
    </source>
</evidence>
<keyword evidence="6" id="KW-0378">Hydrolase</keyword>
<feature type="compositionally biased region" description="Polar residues" evidence="9">
    <location>
        <begin position="437"/>
        <end position="449"/>
    </location>
</feature>
<sequence>MALVQNAPTLEQALDDVEARFLYNLPRSELEHTERLFFQIEQAYWFYEDFKADVHSNLPHFSTLKSFATKLFSHSALLSQVSDKFQELFSDFKSYKSKIPVYGVIMLNPKMTKAVLVCDYGSKSWTFPRGKINEKETEFACAVREVFEETGFDASPHCREEDHLVAFNDGKQIKMYVACNVPESTVFEIHTRKEISEVQFHPLDALPKTYAVMPFLEKLKRWINKRRQRNASVQKTPVLAAVKSPSRNNNKENKEKDTATNTSTLSRKHKNNQSASEKSPVLHSSSPNLTALNHVTQPSPSTAKRMKNLFDMRNGDTFEEEQSKGWSVNSMFAANAKITGKNYSYDGNPHQFGASHPRYTNYTANTNAVSSRSVFGTSNSTGSLPNFTSASPTPMTFDEIRNGQYNMAGIASAYSENNIDLPAEDDSFRAWSEQSLRNQSLLRSDQPGRSATSPPPTSVSATGSANGKTTSHATSTKGTTGSNSNGIASGVNARPVEFALPLSAFTFDTTASGYNNKSRHDSFDSTTSKDGTSSVVYSEEVYNAVYSSDYTNGIYNKVIFPVDFKLDRAAVMQAFDRAVRA</sequence>
<comment type="subcellular location">
    <subcellularLocation>
        <location evidence="2">Cytoplasm</location>
    </subcellularLocation>
</comment>
<dbReference type="GO" id="GO:0140933">
    <property type="term" value="F:5'-(N(7)-methylguanosine 5'-triphospho)-[mRNA] hydrolase activity"/>
    <property type="evidence" value="ECO:0007669"/>
    <property type="project" value="InterPro"/>
</dbReference>
<dbReference type="PANTHER" id="PTHR23114:SF17">
    <property type="entry name" value="M7GPPPN-MRNA HYDROLASE"/>
    <property type="match status" value="1"/>
</dbReference>
<dbReference type="PROSITE" id="PS51462">
    <property type="entry name" value="NUDIX"/>
    <property type="match status" value="1"/>
</dbReference>
<keyword evidence="8" id="KW-0464">Manganese</keyword>
<reference evidence="11" key="1">
    <citation type="submission" date="2021-01" db="EMBL/GenBank/DDBJ databases">
        <authorList>
            <person name="Corre E."/>
            <person name="Pelletier E."/>
            <person name="Niang G."/>
            <person name="Scheremetjew M."/>
            <person name="Finn R."/>
            <person name="Kale V."/>
            <person name="Holt S."/>
            <person name="Cochrane G."/>
            <person name="Meng A."/>
            <person name="Brown T."/>
            <person name="Cohen L."/>
        </authorList>
    </citation>
    <scope>NUCLEOTIDE SEQUENCE</scope>
    <source>
        <strain evidence="11">CCAP 955/1</strain>
    </source>
</reference>
<feature type="region of interest" description="Disordered" evidence="9">
    <location>
        <begin position="437"/>
        <end position="488"/>
    </location>
</feature>
<accession>A0A7S3M5A3</accession>
<dbReference type="GO" id="GO:0030145">
    <property type="term" value="F:manganese ion binding"/>
    <property type="evidence" value="ECO:0007669"/>
    <property type="project" value="InterPro"/>
</dbReference>
<evidence type="ECO:0000313" key="11">
    <source>
        <dbReference type="EMBL" id="CAE0284137.1"/>
    </source>
</evidence>
<dbReference type="CDD" id="cd03672">
    <property type="entry name" value="NUDIX_Dcp2p_Nudt20"/>
    <property type="match status" value="1"/>
</dbReference>
<dbReference type="SUPFAM" id="SSF140586">
    <property type="entry name" value="Dcp2 domain-like"/>
    <property type="match status" value="1"/>
</dbReference>
<feature type="compositionally biased region" description="Polar residues" evidence="9">
    <location>
        <begin position="272"/>
        <end position="302"/>
    </location>
</feature>
<evidence type="ECO:0000256" key="9">
    <source>
        <dbReference type="SAM" id="MobiDB-lite"/>
    </source>
</evidence>
<dbReference type="SUPFAM" id="SSF55811">
    <property type="entry name" value="Nudix"/>
    <property type="match status" value="1"/>
</dbReference>
<proteinExistence type="inferred from homology"/>
<dbReference type="Gene3D" id="3.90.79.10">
    <property type="entry name" value="Nucleoside Triphosphate Pyrophosphohydrolase"/>
    <property type="match status" value="1"/>
</dbReference>
<dbReference type="PANTHER" id="PTHR23114">
    <property type="entry name" value="M7GPPPN-MRNA HYDROLASE"/>
    <property type="match status" value="1"/>
</dbReference>
<dbReference type="EMBL" id="HBIC01026130">
    <property type="protein sequence ID" value="CAE0284137.1"/>
    <property type="molecule type" value="Transcribed_RNA"/>
</dbReference>
<dbReference type="InterPro" id="IPR020084">
    <property type="entry name" value="NUDIX_hydrolase_CS"/>
</dbReference>
<evidence type="ECO:0000256" key="7">
    <source>
        <dbReference type="ARBA" id="ARBA00022884"/>
    </source>
</evidence>
<keyword evidence="7" id="KW-0694">RNA-binding</keyword>
<evidence type="ECO:0000256" key="2">
    <source>
        <dbReference type="ARBA" id="ARBA00004496"/>
    </source>
</evidence>
<dbReference type="InterPro" id="IPR000086">
    <property type="entry name" value="NUDIX_hydrolase_dom"/>
</dbReference>
<dbReference type="Pfam" id="PF05026">
    <property type="entry name" value="DCP2"/>
    <property type="match status" value="1"/>
</dbReference>
<dbReference type="GO" id="GO:0003723">
    <property type="term" value="F:RNA binding"/>
    <property type="evidence" value="ECO:0007669"/>
    <property type="project" value="UniProtKB-KW"/>
</dbReference>
<feature type="domain" description="Nudix hydrolase" evidence="10">
    <location>
        <begin position="97"/>
        <end position="225"/>
    </location>
</feature>
<dbReference type="InterPro" id="IPR015797">
    <property type="entry name" value="NUDIX_hydrolase-like_dom_sf"/>
</dbReference>
<keyword evidence="4" id="KW-0963">Cytoplasm</keyword>
<dbReference type="GO" id="GO:0000184">
    <property type="term" value="P:nuclear-transcribed mRNA catabolic process, nonsense-mediated decay"/>
    <property type="evidence" value="ECO:0007669"/>
    <property type="project" value="InterPro"/>
</dbReference>
<dbReference type="Gene3D" id="1.10.10.1050">
    <property type="entry name" value="Dcp2, box A domain"/>
    <property type="match status" value="1"/>
</dbReference>
<feature type="compositionally biased region" description="Basic and acidic residues" evidence="9">
    <location>
        <begin position="249"/>
        <end position="258"/>
    </location>
</feature>
<dbReference type="InterPro" id="IPR007722">
    <property type="entry name" value="DCP2_BoxA"/>
</dbReference>
<organism evidence="11">
    <name type="scientific">Spumella elongata</name>
    <dbReference type="NCBI Taxonomy" id="89044"/>
    <lineage>
        <taxon>Eukaryota</taxon>
        <taxon>Sar</taxon>
        <taxon>Stramenopiles</taxon>
        <taxon>Ochrophyta</taxon>
        <taxon>Chrysophyceae</taxon>
        <taxon>Chromulinales</taxon>
        <taxon>Chromulinaceae</taxon>
        <taxon>Spumella</taxon>
    </lineage>
</organism>
<protein>
    <recommendedName>
        <fullName evidence="10">Nudix hydrolase domain-containing protein</fullName>
    </recommendedName>
</protein>
<dbReference type="SMART" id="SM01125">
    <property type="entry name" value="DCP2"/>
    <property type="match status" value="1"/>
</dbReference>
<dbReference type="InterPro" id="IPR044099">
    <property type="entry name" value="Dcp2_NUDIX"/>
</dbReference>
<evidence type="ECO:0000256" key="8">
    <source>
        <dbReference type="ARBA" id="ARBA00023211"/>
    </source>
</evidence>
<evidence type="ECO:0000256" key="6">
    <source>
        <dbReference type="ARBA" id="ARBA00022801"/>
    </source>
</evidence>